<dbReference type="GO" id="GO:0008408">
    <property type="term" value="F:3'-5' exonuclease activity"/>
    <property type="evidence" value="ECO:0007669"/>
    <property type="project" value="InterPro"/>
</dbReference>
<evidence type="ECO:0000256" key="7">
    <source>
        <dbReference type="ARBA" id="ARBA00042761"/>
    </source>
</evidence>
<dbReference type="SMART" id="SM00474">
    <property type="entry name" value="35EXOc"/>
    <property type="match status" value="1"/>
</dbReference>
<comment type="caution">
    <text evidence="9">The sequence shown here is derived from an EMBL/GenBank/DDBJ whole genome shotgun (WGS) entry which is preliminary data.</text>
</comment>
<dbReference type="SUPFAM" id="SSF53098">
    <property type="entry name" value="Ribonuclease H-like"/>
    <property type="match status" value="1"/>
</dbReference>
<keyword evidence="3 9" id="KW-0378">Hydrolase</keyword>
<evidence type="ECO:0000256" key="6">
    <source>
        <dbReference type="ARBA" id="ARBA00040531"/>
    </source>
</evidence>
<evidence type="ECO:0000256" key="3">
    <source>
        <dbReference type="ARBA" id="ARBA00022801"/>
    </source>
</evidence>
<dbReference type="Gene3D" id="3.30.420.10">
    <property type="entry name" value="Ribonuclease H-like superfamily/Ribonuclease H"/>
    <property type="match status" value="1"/>
</dbReference>
<accession>A0A5J4RKX2</accession>
<proteinExistence type="predicted"/>
<evidence type="ECO:0000256" key="4">
    <source>
        <dbReference type="ARBA" id="ARBA00022839"/>
    </source>
</evidence>
<evidence type="ECO:0000256" key="2">
    <source>
        <dbReference type="ARBA" id="ARBA00022723"/>
    </source>
</evidence>
<name>A0A5J4RKX2_9ZZZZ</name>
<keyword evidence="2" id="KW-0479">Metal-binding</keyword>
<reference evidence="9" key="1">
    <citation type="submission" date="2019-03" db="EMBL/GenBank/DDBJ databases">
        <title>Single cell metagenomics reveals metabolic interactions within the superorganism composed of flagellate Streblomastix strix and complex community of Bacteroidetes bacteria on its surface.</title>
        <authorList>
            <person name="Treitli S.C."/>
            <person name="Kolisko M."/>
            <person name="Husnik F."/>
            <person name="Keeling P."/>
            <person name="Hampl V."/>
        </authorList>
    </citation>
    <scope>NUCLEOTIDE SEQUENCE</scope>
    <source>
        <strain evidence="9">STM</strain>
    </source>
</reference>
<dbReference type="InterPro" id="IPR012337">
    <property type="entry name" value="RNaseH-like_sf"/>
</dbReference>
<dbReference type="EMBL" id="SNRY01001069">
    <property type="protein sequence ID" value="KAA6333800.1"/>
    <property type="molecule type" value="Genomic_DNA"/>
</dbReference>
<protein>
    <recommendedName>
        <fullName evidence="6">3'-5' exonuclease</fullName>
    </recommendedName>
    <alternativeName>
        <fullName evidence="7">Werner Syndrome-like exonuclease</fullName>
    </alternativeName>
</protein>
<dbReference type="InterPro" id="IPR002562">
    <property type="entry name" value="3'-5'_exonuclease_dom"/>
</dbReference>
<dbReference type="InterPro" id="IPR051132">
    <property type="entry name" value="3-5_Exonuclease_domain"/>
</dbReference>
<evidence type="ECO:0000256" key="1">
    <source>
        <dbReference type="ARBA" id="ARBA00022722"/>
    </source>
</evidence>
<evidence type="ECO:0000259" key="8">
    <source>
        <dbReference type="SMART" id="SM00474"/>
    </source>
</evidence>
<sequence length="150" mass="16850">MLGFDTETRPSFMKGRVNRVALLQLSTKHHAYLFRLCKMPIPPSLLALFSNPNILKIGVAIKNDMDTLRRSAKIQPQGFVDLQSLMKQFAITDLGLAKMAGIIMGFRISKSQQLSNWENAVLTEAQKRYAATDAWACHEIYKKLTAPPTV</sequence>
<dbReference type="GO" id="GO:0006139">
    <property type="term" value="P:nucleobase-containing compound metabolic process"/>
    <property type="evidence" value="ECO:0007669"/>
    <property type="project" value="InterPro"/>
</dbReference>
<dbReference type="PANTHER" id="PTHR13620:SF109">
    <property type="entry name" value="3'-5' EXONUCLEASE"/>
    <property type="match status" value="1"/>
</dbReference>
<keyword evidence="5" id="KW-0460">Magnesium</keyword>
<dbReference type="GO" id="GO:0003676">
    <property type="term" value="F:nucleic acid binding"/>
    <property type="evidence" value="ECO:0007669"/>
    <property type="project" value="InterPro"/>
</dbReference>
<dbReference type="InterPro" id="IPR036397">
    <property type="entry name" value="RNaseH_sf"/>
</dbReference>
<feature type="domain" description="3'-5' exonuclease" evidence="8">
    <location>
        <begin position="1"/>
        <end position="149"/>
    </location>
</feature>
<dbReference type="CDD" id="cd06141">
    <property type="entry name" value="WRN_exo"/>
    <property type="match status" value="1"/>
</dbReference>
<keyword evidence="1" id="KW-0540">Nuclease</keyword>
<organism evidence="9">
    <name type="scientific">termite gut metagenome</name>
    <dbReference type="NCBI Taxonomy" id="433724"/>
    <lineage>
        <taxon>unclassified sequences</taxon>
        <taxon>metagenomes</taxon>
        <taxon>organismal metagenomes</taxon>
    </lineage>
</organism>
<evidence type="ECO:0000313" key="9">
    <source>
        <dbReference type="EMBL" id="KAA6333800.1"/>
    </source>
</evidence>
<dbReference type="Pfam" id="PF01612">
    <property type="entry name" value="DNA_pol_A_exo1"/>
    <property type="match status" value="1"/>
</dbReference>
<keyword evidence="4" id="KW-0269">Exonuclease</keyword>
<dbReference type="AlphaFoldDB" id="A0A5J4RKX2"/>
<dbReference type="PANTHER" id="PTHR13620">
    <property type="entry name" value="3-5 EXONUCLEASE"/>
    <property type="match status" value="1"/>
</dbReference>
<evidence type="ECO:0000256" key="5">
    <source>
        <dbReference type="ARBA" id="ARBA00022842"/>
    </source>
</evidence>
<gene>
    <name evidence="9" type="ORF">EZS27_017826</name>
</gene>
<dbReference type="GO" id="GO:0046872">
    <property type="term" value="F:metal ion binding"/>
    <property type="evidence" value="ECO:0007669"/>
    <property type="project" value="UniProtKB-KW"/>
</dbReference>